<organism evidence="1 2">
    <name type="scientific">Plakobranchus ocellatus</name>
    <dbReference type="NCBI Taxonomy" id="259542"/>
    <lineage>
        <taxon>Eukaryota</taxon>
        <taxon>Metazoa</taxon>
        <taxon>Spiralia</taxon>
        <taxon>Lophotrochozoa</taxon>
        <taxon>Mollusca</taxon>
        <taxon>Gastropoda</taxon>
        <taxon>Heterobranchia</taxon>
        <taxon>Euthyneura</taxon>
        <taxon>Panpulmonata</taxon>
        <taxon>Sacoglossa</taxon>
        <taxon>Placobranchoidea</taxon>
        <taxon>Plakobranchidae</taxon>
        <taxon>Plakobranchus</taxon>
    </lineage>
</organism>
<accession>A0AAV4D7Q3</accession>
<dbReference type="Proteomes" id="UP000735302">
    <property type="component" value="Unassembled WGS sequence"/>
</dbReference>
<evidence type="ECO:0000313" key="2">
    <source>
        <dbReference type="Proteomes" id="UP000735302"/>
    </source>
</evidence>
<evidence type="ECO:0000313" key="1">
    <source>
        <dbReference type="EMBL" id="GFO40184.1"/>
    </source>
</evidence>
<protein>
    <submittedName>
        <fullName evidence="1">Uncharacterized protein</fullName>
    </submittedName>
</protein>
<sequence>MSFPRIQRRVKPEQCDLKLNRPPANHMRANFTLNQFTCPQCPWYFCSFVFQYQQAFTASLPPTPSRQTLMASRATSRSATLGRGIPLRQVPTLLHYAPLSFVVSRI</sequence>
<reference evidence="1 2" key="1">
    <citation type="journal article" date="2021" name="Elife">
        <title>Chloroplast acquisition without the gene transfer in kleptoplastic sea slugs, Plakobranchus ocellatus.</title>
        <authorList>
            <person name="Maeda T."/>
            <person name="Takahashi S."/>
            <person name="Yoshida T."/>
            <person name="Shimamura S."/>
            <person name="Takaki Y."/>
            <person name="Nagai Y."/>
            <person name="Toyoda A."/>
            <person name="Suzuki Y."/>
            <person name="Arimoto A."/>
            <person name="Ishii H."/>
            <person name="Satoh N."/>
            <person name="Nishiyama T."/>
            <person name="Hasebe M."/>
            <person name="Maruyama T."/>
            <person name="Minagawa J."/>
            <person name="Obokata J."/>
            <person name="Shigenobu S."/>
        </authorList>
    </citation>
    <scope>NUCLEOTIDE SEQUENCE [LARGE SCALE GENOMIC DNA]</scope>
</reference>
<dbReference type="AlphaFoldDB" id="A0AAV4D7Q3"/>
<dbReference type="EMBL" id="BLXT01007596">
    <property type="protein sequence ID" value="GFO40184.1"/>
    <property type="molecule type" value="Genomic_DNA"/>
</dbReference>
<name>A0AAV4D7Q3_9GAST</name>
<gene>
    <name evidence="1" type="ORF">PoB_006668900</name>
</gene>
<keyword evidence="2" id="KW-1185">Reference proteome</keyword>
<comment type="caution">
    <text evidence="1">The sequence shown here is derived from an EMBL/GenBank/DDBJ whole genome shotgun (WGS) entry which is preliminary data.</text>
</comment>
<proteinExistence type="predicted"/>